<dbReference type="Proteomes" id="UP000562027">
    <property type="component" value="Unassembled WGS sequence"/>
</dbReference>
<dbReference type="RefSeq" id="WP_184297462.1">
    <property type="nucleotide sequence ID" value="NZ_JACHLP010000002.1"/>
</dbReference>
<evidence type="ECO:0000256" key="1">
    <source>
        <dbReference type="SAM" id="SignalP"/>
    </source>
</evidence>
<dbReference type="EMBL" id="JACHLP010000002">
    <property type="protein sequence ID" value="MBB4842817.1"/>
    <property type="molecule type" value="Genomic_DNA"/>
</dbReference>
<gene>
    <name evidence="2" type="ORF">HNP55_001332</name>
</gene>
<evidence type="ECO:0000313" key="2">
    <source>
        <dbReference type="EMBL" id="MBB4842817.1"/>
    </source>
</evidence>
<reference evidence="2 3" key="1">
    <citation type="submission" date="2020-08" db="EMBL/GenBank/DDBJ databases">
        <title>Functional genomics of gut bacteria from endangered species of beetles.</title>
        <authorList>
            <person name="Carlos-Shanley C."/>
        </authorList>
    </citation>
    <scope>NUCLEOTIDE SEQUENCE [LARGE SCALE GENOMIC DNA]</scope>
    <source>
        <strain evidence="2 3">S00239</strain>
    </source>
</reference>
<protein>
    <submittedName>
        <fullName evidence="2">Polar amino acid transport system substrate-binding protein</fullName>
    </submittedName>
</protein>
<comment type="caution">
    <text evidence="2">The sequence shown here is derived from an EMBL/GenBank/DDBJ whole genome shotgun (WGS) entry which is preliminary data.</text>
</comment>
<accession>A0A840LBX6</accession>
<evidence type="ECO:0000313" key="3">
    <source>
        <dbReference type="Proteomes" id="UP000562027"/>
    </source>
</evidence>
<keyword evidence="1" id="KW-0732">Signal</keyword>
<feature type="signal peptide" evidence="1">
    <location>
        <begin position="1"/>
        <end position="15"/>
    </location>
</feature>
<proteinExistence type="predicted"/>
<keyword evidence="3" id="KW-1185">Reference proteome</keyword>
<dbReference type="Gene3D" id="3.40.190.10">
    <property type="entry name" value="Periplasmic binding protein-like II"/>
    <property type="match status" value="2"/>
</dbReference>
<dbReference type="SUPFAM" id="SSF53850">
    <property type="entry name" value="Periplasmic binding protein-like II"/>
    <property type="match status" value="1"/>
</dbReference>
<name>A0A840LBX6_9BURK</name>
<feature type="chain" id="PRO_5032440543" evidence="1">
    <location>
        <begin position="16"/>
        <end position="277"/>
    </location>
</feature>
<sequence>MAMALGLAAPLAALAGCSQPIQVPVAPTGFNVLLRPELDDRVEGVYPDLLRQLGQALGCEFTFPVVPRARVALMFFEAKEADIFVPASRTAERDLKALFVPMLRLTPSLITLASRPLAVNDVAGLLQAKTALRGAMVRSYTWGDEYEALMRQLVAEKRIDFVADLRTVSQMLRSGRVDFTILPPTLLYSALQEPGAVAAAAKEGALAFTREFRFTALRGLPRSEVGAYLSRQTLTANDLQLLREGLGRAARDGSLMRSLQRYYPAEVLRQDVQIIAN</sequence>
<dbReference type="AlphaFoldDB" id="A0A840LBX6"/>
<organism evidence="2 3">
    <name type="scientific">Roseateles oligotrophus</name>
    <dbReference type="NCBI Taxonomy" id="1769250"/>
    <lineage>
        <taxon>Bacteria</taxon>
        <taxon>Pseudomonadati</taxon>
        <taxon>Pseudomonadota</taxon>
        <taxon>Betaproteobacteria</taxon>
        <taxon>Burkholderiales</taxon>
        <taxon>Sphaerotilaceae</taxon>
        <taxon>Roseateles</taxon>
    </lineage>
</organism>